<proteinExistence type="predicted"/>
<reference evidence="3" key="1">
    <citation type="submission" date="2021-01" db="EMBL/GenBank/DDBJ databases">
        <authorList>
            <person name="Corre E."/>
            <person name="Pelletier E."/>
            <person name="Niang G."/>
            <person name="Scheremetjew M."/>
            <person name="Finn R."/>
            <person name="Kale V."/>
            <person name="Holt S."/>
            <person name="Cochrane G."/>
            <person name="Meng A."/>
            <person name="Brown T."/>
            <person name="Cohen L."/>
        </authorList>
    </citation>
    <scope>NUCLEOTIDE SEQUENCE</scope>
    <source>
        <strain evidence="3">CCMP722</strain>
    </source>
</reference>
<dbReference type="GO" id="GO:0031146">
    <property type="term" value="P:SCF-dependent proteasomal ubiquitin-dependent protein catabolic process"/>
    <property type="evidence" value="ECO:0007669"/>
    <property type="project" value="TreeGrafter"/>
</dbReference>
<dbReference type="EMBL" id="HBFA01023830">
    <property type="protein sequence ID" value="CAD8674199.1"/>
    <property type="molecule type" value="Transcribed_RNA"/>
</dbReference>
<dbReference type="InterPro" id="IPR057207">
    <property type="entry name" value="FBXL15_LRR"/>
</dbReference>
<dbReference type="GO" id="GO:0019005">
    <property type="term" value="C:SCF ubiquitin ligase complex"/>
    <property type="evidence" value="ECO:0007669"/>
    <property type="project" value="TreeGrafter"/>
</dbReference>
<dbReference type="GO" id="GO:0005930">
    <property type="term" value="C:axoneme"/>
    <property type="evidence" value="ECO:0007669"/>
    <property type="project" value="UniProtKB-SubCell"/>
</dbReference>
<feature type="domain" description="F-box/LRR-repeat protein 15-like leucin rich repeat" evidence="2">
    <location>
        <begin position="75"/>
        <end position="195"/>
    </location>
</feature>
<dbReference type="SMART" id="SM00367">
    <property type="entry name" value="LRR_CC"/>
    <property type="match status" value="8"/>
</dbReference>
<feature type="domain" description="F-box/LRR-repeat protein 15-like leucin rich repeat" evidence="2">
    <location>
        <begin position="294"/>
        <end position="375"/>
    </location>
</feature>
<dbReference type="InterPro" id="IPR001611">
    <property type="entry name" value="Leu-rich_rpt"/>
</dbReference>
<dbReference type="InterPro" id="IPR032675">
    <property type="entry name" value="LRR_dom_sf"/>
</dbReference>
<dbReference type="PANTHER" id="PTHR13318">
    <property type="entry name" value="PARTNER OF PAIRED, ISOFORM B-RELATED"/>
    <property type="match status" value="1"/>
</dbReference>
<dbReference type="PANTHER" id="PTHR13318:SF105">
    <property type="entry name" value="F-BOX_LRR-REPEAT PROTEIN 3"/>
    <property type="match status" value="1"/>
</dbReference>
<dbReference type="AlphaFoldDB" id="A0A7S0WN02"/>
<dbReference type="SUPFAM" id="SSF52047">
    <property type="entry name" value="RNI-like"/>
    <property type="match status" value="1"/>
</dbReference>
<dbReference type="Pfam" id="PF25372">
    <property type="entry name" value="DUF7885"/>
    <property type="match status" value="2"/>
</dbReference>
<sequence>MCAAHRSRKRSDWADLPDLVFDKVLEQLRCDRGASATFRSVCKKWQEVHDSALEGLRVKRVPADWIVGNRLGGVKKLNLRGCDGLSDQTIGTLGSLSRLTHLELFDCKISDDHIAVLAPRLTSLTHLNLGSCSALTDEGVRALAPRTLLEKLSIANCLVTDDGIRSLAKSNTALTSLNLANCKAVTADGLQALASLTALTKLDLSFRTLTHEELGALSSIHSLNNLDLFVCGLERYDWGNYVVTPIHKVTSLNLSCSREISDEGLEKLLAYFPALGCLLLDGCTALTDKGIKNLAALTSLTTLNLSHCRSVTDVGVRSLASLSQLRTLELDSGCWSWKPEGLSALACLTSLTALNMTNCCRAFTHEGVLALCSLQSLTSLKLTASLESLDMLVGRNKCQVATCGGMRVFGIDLKSFKKAADGTDAAPLTILTCVDKTSRRRIVVKHRHWLCTLVEKGILVFPSCEDC</sequence>
<gene>
    <name evidence="3" type="ORF">POBO1169_LOCUS12139</name>
</gene>
<dbReference type="InterPro" id="IPR006553">
    <property type="entry name" value="Leu-rich_rpt_Cys-con_subtyp"/>
</dbReference>
<protein>
    <recommendedName>
        <fullName evidence="2">F-box/LRR-repeat protein 15-like leucin rich repeat domain-containing protein</fullName>
    </recommendedName>
</protein>
<accession>A0A7S0WN02</accession>
<evidence type="ECO:0000256" key="1">
    <source>
        <dbReference type="ARBA" id="ARBA00004430"/>
    </source>
</evidence>
<comment type="subcellular location">
    <subcellularLocation>
        <location evidence="1">Cytoplasm</location>
        <location evidence="1">Cytoskeleton</location>
        <location evidence="1">Cilium axoneme</location>
    </subcellularLocation>
</comment>
<organism evidence="3">
    <name type="scientific">Pyramimonas obovata</name>
    <dbReference type="NCBI Taxonomy" id="1411642"/>
    <lineage>
        <taxon>Eukaryota</taxon>
        <taxon>Viridiplantae</taxon>
        <taxon>Chlorophyta</taxon>
        <taxon>Pyramimonadophyceae</taxon>
        <taxon>Pyramimonadales</taxon>
        <taxon>Pyramimonadaceae</taxon>
        <taxon>Pyramimonas</taxon>
        <taxon>Pyramimonas incertae sedis</taxon>
    </lineage>
</organism>
<dbReference type="Gene3D" id="3.80.10.10">
    <property type="entry name" value="Ribonuclease Inhibitor"/>
    <property type="match status" value="3"/>
</dbReference>
<dbReference type="Pfam" id="PF13516">
    <property type="entry name" value="LRR_6"/>
    <property type="match status" value="1"/>
</dbReference>
<evidence type="ECO:0000259" key="2">
    <source>
        <dbReference type="Pfam" id="PF25372"/>
    </source>
</evidence>
<name>A0A7S0WN02_9CHLO</name>
<evidence type="ECO:0000313" key="3">
    <source>
        <dbReference type="EMBL" id="CAD8674199.1"/>
    </source>
</evidence>